<keyword evidence="6" id="KW-0325">Glycoprotein</keyword>
<dbReference type="InterPro" id="IPR005469">
    <property type="entry name" value="Avidin"/>
</dbReference>
<keyword evidence="11" id="KW-1185">Reference proteome</keyword>
<dbReference type="Gene3D" id="2.40.128.30">
    <property type="entry name" value="Avidin-like"/>
    <property type="match status" value="1"/>
</dbReference>
<feature type="chain" id="PRO_5018045511" evidence="9">
    <location>
        <begin position="22"/>
        <end position="150"/>
    </location>
</feature>
<comment type="similarity">
    <text evidence="2">Belongs to the avidin/streptavidin family.</text>
</comment>
<dbReference type="SUPFAM" id="SSF50876">
    <property type="entry name" value="Avidin/streptavidin"/>
    <property type="match status" value="1"/>
</dbReference>
<organism evidence="10 11">
    <name type="scientific">Anabarilius grahami</name>
    <name type="common">Kanglang fish</name>
    <name type="synonym">Barilius grahami</name>
    <dbReference type="NCBI Taxonomy" id="495550"/>
    <lineage>
        <taxon>Eukaryota</taxon>
        <taxon>Metazoa</taxon>
        <taxon>Chordata</taxon>
        <taxon>Craniata</taxon>
        <taxon>Vertebrata</taxon>
        <taxon>Euteleostomi</taxon>
        <taxon>Actinopterygii</taxon>
        <taxon>Neopterygii</taxon>
        <taxon>Teleostei</taxon>
        <taxon>Ostariophysi</taxon>
        <taxon>Cypriniformes</taxon>
        <taxon>Xenocyprididae</taxon>
        <taxon>Xenocypridinae</taxon>
        <taxon>Xenocypridinae incertae sedis</taxon>
        <taxon>Anabarilius</taxon>
    </lineage>
</organism>
<name>A0A3N0Z7Y9_ANAGA</name>
<proteinExistence type="inferred from homology"/>
<comment type="subcellular location">
    <subcellularLocation>
        <location evidence="1">Secreted</location>
    </subcellularLocation>
</comment>
<accession>A0A3N0Z7Y9</accession>
<dbReference type="Proteomes" id="UP000281406">
    <property type="component" value="Unassembled WGS sequence"/>
</dbReference>
<dbReference type="AlphaFoldDB" id="A0A3N0Z7Y9"/>
<evidence type="ECO:0000256" key="4">
    <source>
        <dbReference type="ARBA" id="ARBA00022729"/>
    </source>
</evidence>
<dbReference type="InterPro" id="IPR036896">
    <property type="entry name" value="Avidin-like_sf"/>
</dbReference>
<dbReference type="InterPro" id="IPR051764">
    <property type="entry name" value="Avidin/Streptavidin-rel"/>
</dbReference>
<feature type="signal peptide" evidence="9">
    <location>
        <begin position="1"/>
        <end position="21"/>
    </location>
</feature>
<reference evidence="10 11" key="1">
    <citation type="submission" date="2018-10" db="EMBL/GenBank/DDBJ databases">
        <title>Genome assembly for a Yunnan-Guizhou Plateau 3E fish, Anabarilius grahami (Regan), and its evolutionary and genetic applications.</title>
        <authorList>
            <person name="Jiang W."/>
        </authorList>
    </citation>
    <scope>NUCLEOTIDE SEQUENCE [LARGE SCALE GENOMIC DNA]</scope>
    <source>
        <strain evidence="10">AG-KIZ</strain>
        <tissue evidence="10">Muscle</tissue>
    </source>
</reference>
<keyword evidence="4 9" id="KW-0732">Signal</keyword>
<dbReference type="PANTHER" id="PTHR34399">
    <property type="entry name" value="AVIDIN-RELATED"/>
    <property type="match status" value="1"/>
</dbReference>
<evidence type="ECO:0000256" key="2">
    <source>
        <dbReference type="ARBA" id="ARBA00006297"/>
    </source>
</evidence>
<keyword evidence="7" id="KW-0092">Biotin</keyword>
<keyword evidence="3" id="KW-0964">Secreted</keyword>
<dbReference type="PROSITE" id="PS51326">
    <property type="entry name" value="AVIDIN_2"/>
    <property type="match status" value="1"/>
</dbReference>
<dbReference type="PANTHER" id="PTHR34399:SF3">
    <property type="entry name" value="AVID PROTEIN-RELATED"/>
    <property type="match status" value="1"/>
</dbReference>
<evidence type="ECO:0000256" key="6">
    <source>
        <dbReference type="ARBA" id="ARBA00023180"/>
    </source>
</evidence>
<dbReference type="GO" id="GO:0009374">
    <property type="term" value="F:biotin binding"/>
    <property type="evidence" value="ECO:0007669"/>
    <property type="project" value="InterPro"/>
</dbReference>
<evidence type="ECO:0000256" key="5">
    <source>
        <dbReference type="ARBA" id="ARBA00023157"/>
    </source>
</evidence>
<evidence type="ECO:0000256" key="9">
    <source>
        <dbReference type="SAM" id="SignalP"/>
    </source>
</evidence>
<gene>
    <name evidence="10" type="ORF">DPX16_10896</name>
</gene>
<evidence type="ECO:0000313" key="10">
    <source>
        <dbReference type="EMBL" id="ROL54473.1"/>
    </source>
</evidence>
<dbReference type="InterPro" id="IPR005468">
    <property type="entry name" value="Avidin/str"/>
</dbReference>
<comment type="caution">
    <text evidence="10">The sequence shown here is derived from an EMBL/GenBank/DDBJ whole genome shotgun (WGS) entry which is preliminary data.</text>
</comment>
<evidence type="ECO:0000256" key="1">
    <source>
        <dbReference type="ARBA" id="ARBA00004613"/>
    </source>
</evidence>
<dbReference type="Pfam" id="PF01382">
    <property type="entry name" value="Avidin"/>
    <property type="match status" value="1"/>
</dbReference>
<feature type="disulfide bond" evidence="8">
    <location>
        <begin position="34"/>
        <end position="110"/>
    </location>
</feature>
<evidence type="ECO:0000256" key="7">
    <source>
        <dbReference type="ARBA" id="ARBA00023267"/>
    </source>
</evidence>
<keyword evidence="5 8" id="KW-1015">Disulfide bond</keyword>
<dbReference type="EMBL" id="RJVU01007007">
    <property type="protein sequence ID" value="ROL54473.1"/>
    <property type="molecule type" value="Genomic_DNA"/>
</dbReference>
<dbReference type="OrthoDB" id="2821340at2759"/>
<sequence>MSSLMWYLLFMTLITSRTVLANESSTLDMKVDVCNITGVWRNELGSTLHVKADGSEVRGVYETAVESTRGAAGEHRTARVIGIVGDGTQPTVSFSVLWEKGSCSAWVGQCFILHDGAQVLKTFWMLRSVADNLAGDWGSTRLGEDLFFKT</sequence>
<evidence type="ECO:0000256" key="3">
    <source>
        <dbReference type="ARBA" id="ARBA00022525"/>
    </source>
</evidence>
<evidence type="ECO:0000313" key="11">
    <source>
        <dbReference type="Proteomes" id="UP000281406"/>
    </source>
</evidence>
<dbReference type="PRINTS" id="PR00709">
    <property type="entry name" value="AVIDIN"/>
</dbReference>
<evidence type="ECO:0000256" key="8">
    <source>
        <dbReference type="PIRSR" id="PIRSR605468-51"/>
    </source>
</evidence>
<protein>
    <submittedName>
        <fullName evidence="10">Avidin</fullName>
    </submittedName>
</protein>
<dbReference type="GO" id="GO:0005576">
    <property type="term" value="C:extracellular region"/>
    <property type="evidence" value="ECO:0007669"/>
    <property type="project" value="UniProtKB-SubCell"/>
</dbReference>